<dbReference type="AlphaFoldDB" id="A0A1I0YVI8"/>
<evidence type="ECO:0000313" key="4">
    <source>
        <dbReference type="Proteomes" id="UP000199012"/>
    </source>
</evidence>
<name>A0A1I0YVI8_9CELL</name>
<dbReference type="EMBL" id="FOKA01000008">
    <property type="protein sequence ID" value="SFB16268.1"/>
    <property type="molecule type" value="Genomic_DNA"/>
</dbReference>
<evidence type="ECO:0000313" key="3">
    <source>
        <dbReference type="EMBL" id="SFB16268.1"/>
    </source>
</evidence>
<keyword evidence="4" id="KW-1185">Reference proteome</keyword>
<dbReference type="InterPro" id="IPR008984">
    <property type="entry name" value="SMAD_FHA_dom_sf"/>
</dbReference>
<feature type="domain" description="FHA" evidence="2">
    <location>
        <begin position="388"/>
        <end position="444"/>
    </location>
</feature>
<dbReference type="InterPro" id="IPR000253">
    <property type="entry name" value="FHA_dom"/>
</dbReference>
<dbReference type="SUPFAM" id="SSF49879">
    <property type="entry name" value="SMAD/FHA domain"/>
    <property type="match status" value="1"/>
</dbReference>
<dbReference type="Gene3D" id="2.60.200.20">
    <property type="match status" value="1"/>
</dbReference>
<accession>A0A1I0YVI8</accession>
<evidence type="ECO:0000256" key="1">
    <source>
        <dbReference type="ARBA" id="ARBA00022553"/>
    </source>
</evidence>
<gene>
    <name evidence="3" type="ORF">SAMN05421867_108144</name>
</gene>
<dbReference type="Proteomes" id="UP000199012">
    <property type="component" value="Unassembled WGS sequence"/>
</dbReference>
<dbReference type="STRING" id="988821.SAMN05421867_108144"/>
<proteinExistence type="predicted"/>
<dbReference type="Pfam" id="PF00498">
    <property type="entry name" value="FHA"/>
    <property type="match status" value="1"/>
</dbReference>
<organism evidence="3 4">
    <name type="scientific">Cellulomonas marina</name>
    <dbReference type="NCBI Taxonomy" id="988821"/>
    <lineage>
        <taxon>Bacteria</taxon>
        <taxon>Bacillati</taxon>
        <taxon>Actinomycetota</taxon>
        <taxon>Actinomycetes</taxon>
        <taxon>Micrococcales</taxon>
        <taxon>Cellulomonadaceae</taxon>
        <taxon>Cellulomonas</taxon>
    </lineage>
</organism>
<reference evidence="3 4" key="1">
    <citation type="submission" date="2016-10" db="EMBL/GenBank/DDBJ databases">
        <authorList>
            <person name="de Groot N.N."/>
        </authorList>
    </citation>
    <scope>NUCLEOTIDE SEQUENCE [LARGE SCALE GENOMIC DNA]</scope>
    <source>
        <strain evidence="3 4">CGMCC 4.6945</strain>
    </source>
</reference>
<evidence type="ECO:0000259" key="2">
    <source>
        <dbReference type="PROSITE" id="PS50006"/>
    </source>
</evidence>
<keyword evidence="1" id="KW-0597">Phosphoprotein</keyword>
<dbReference type="RefSeq" id="WP_090032933.1">
    <property type="nucleotide sequence ID" value="NZ_FOKA01000008.1"/>
</dbReference>
<dbReference type="CDD" id="cd00060">
    <property type="entry name" value="FHA"/>
    <property type="match status" value="1"/>
</dbReference>
<dbReference type="PROSITE" id="PS50006">
    <property type="entry name" value="FHA_DOMAIN"/>
    <property type="match status" value="1"/>
</dbReference>
<protein>
    <submittedName>
        <fullName evidence="3">Forkhead associated (FHA) domain, binds pSer, pThr, pTyr</fullName>
    </submittedName>
</protein>
<sequence length="481" mass="49226">MTASYLPGPWWAVVGRGAVVVVEPAAPVALVQRLWAAVEHRGPVGVEAGDEPTGDVPAGAQGLLRVLEVLARDGLGAVPAFAAVELRDGMAHVAARGVLVHVAGDRTTGDVDPDDRRAAHAHDAGLPVVVVDGRGALTWSERSVPGAGSVELRPDGVATGTDHAAGDGAAVLWPVHAGVVRAATLRLGPVAAVVVEPPFAAVAADPEDATAGTADPELTVAAVPEPVVAQPVVLEPVVQETVVREPVVREPVVPEPVVPEPVVPEPVVVPDVVVPESVVLPDVAVAEVPAVPAGAAPERAVTGAAALVLDDHDGMTILTEELDEIRRLLPGWAADHAAQTTADLDALLAPAPAPDLPPAGAVEPGPVPPRRPVLELSTGALVPLDRPVLVGRAPQVTQATRSGLPRLVAVPSPTHDVSRTHAQVHAEGPLVLVTDLHSTNGVVVRAHGEEVVLEPGRPTPVTETDLVDLGDGATLRVRWED</sequence>
<dbReference type="OrthoDB" id="5485098at2"/>